<dbReference type="AlphaFoldDB" id="A0ABD1HW54"/>
<comment type="caution">
    <text evidence="1">The sequence shown here is derived from an EMBL/GenBank/DDBJ whole genome shotgun (WGS) entry which is preliminary data.</text>
</comment>
<name>A0ABD1HW54_SALDI</name>
<evidence type="ECO:0000313" key="1">
    <source>
        <dbReference type="EMBL" id="KAL1559478.1"/>
    </source>
</evidence>
<sequence>MRDSSYFRIKHIQASNKRGRRKEKTVRARGDFVQGLHIANILFHHSSSCSQFGGTTLSTAATTTRLELFQQTTVAVDIWDLTRRGKQTGLLGGAIPRIEQGRWTCRTTDPTAAASGD</sequence>
<protein>
    <submittedName>
        <fullName evidence="1">Uncharacterized protein</fullName>
    </submittedName>
</protein>
<proteinExistence type="predicted"/>
<dbReference type="Proteomes" id="UP001567538">
    <property type="component" value="Unassembled WGS sequence"/>
</dbReference>
<dbReference type="EMBL" id="JBEAFC010000004">
    <property type="protein sequence ID" value="KAL1559478.1"/>
    <property type="molecule type" value="Genomic_DNA"/>
</dbReference>
<reference evidence="1 2" key="1">
    <citation type="submission" date="2024-06" db="EMBL/GenBank/DDBJ databases">
        <title>A chromosome level genome sequence of Diviner's sage (Salvia divinorum).</title>
        <authorList>
            <person name="Ford S.A."/>
            <person name="Ro D.-K."/>
            <person name="Ness R.W."/>
            <person name="Phillips M.A."/>
        </authorList>
    </citation>
    <scope>NUCLEOTIDE SEQUENCE [LARGE SCALE GENOMIC DNA]</scope>
    <source>
        <strain evidence="1">SAF-2024a</strain>
        <tissue evidence="1">Leaf</tissue>
    </source>
</reference>
<gene>
    <name evidence="1" type="ORF">AAHA92_09815</name>
</gene>
<keyword evidence="2" id="KW-1185">Reference proteome</keyword>
<accession>A0ABD1HW54</accession>
<organism evidence="1 2">
    <name type="scientific">Salvia divinorum</name>
    <name type="common">Maria pastora</name>
    <name type="synonym">Diviner's sage</name>
    <dbReference type="NCBI Taxonomy" id="28513"/>
    <lineage>
        <taxon>Eukaryota</taxon>
        <taxon>Viridiplantae</taxon>
        <taxon>Streptophyta</taxon>
        <taxon>Embryophyta</taxon>
        <taxon>Tracheophyta</taxon>
        <taxon>Spermatophyta</taxon>
        <taxon>Magnoliopsida</taxon>
        <taxon>eudicotyledons</taxon>
        <taxon>Gunneridae</taxon>
        <taxon>Pentapetalae</taxon>
        <taxon>asterids</taxon>
        <taxon>lamiids</taxon>
        <taxon>Lamiales</taxon>
        <taxon>Lamiaceae</taxon>
        <taxon>Nepetoideae</taxon>
        <taxon>Mentheae</taxon>
        <taxon>Salviinae</taxon>
        <taxon>Salvia</taxon>
        <taxon>Salvia subgen. Calosphace</taxon>
    </lineage>
</organism>
<evidence type="ECO:0000313" key="2">
    <source>
        <dbReference type="Proteomes" id="UP001567538"/>
    </source>
</evidence>